<reference evidence="1" key="1">
    <citation type="journal article" date="2022" name="Int. J. Syst. Evol. Microbiol.">
        <title>Granulimonas faecalis gen. nov., sp. nov., and Leptogranulimonas caecicola gen. nov., sp. nov., novel lactate-producing Atopobiaceae bacteria isolated from mouse intestines, and an emended description of the family Atopobiaceae.</title>
        <authorList>
            <person name="Morinaga K."/>
            <person name="Kusada H."/>
            <person name="Sakamoto S."/>
            <person name="Murakami T."/>
            <person name="Toyoda A."/>
            <person name="Mori H."/>
            <person name="Meng X.Y."/>
            <person name="Takashino M."/>
            <person name="Murotomi K."/>
            <person name="Tamaki H."/>
        </authorList>
    </citation>
    <scope>NUCLEOTIDE SEQUENCE</scope>
    <source>
        <strain evidence="1">OPF53</strain>
    </source>
</reference>
<dbReference type="Gene3D" id="3.40.50.1000">
    <property type="entry name" value="HAD superfamily/HAD-like"/>
    <property type="match status" value="1"/>
</dbReference>
<proteinExistence type="predicted"/>
<dbReference type="GO" id="GO:0005829">
    <property type="term" value="C:cytosol"/>
    <property type="evidence" value="ECO:0007669"/>
    <property type="project" value="TreeGrafter"/>
</dbReference>
<name>A0AAV5B1D3_9ACTN</name>
<dbReference type="Pfam" id="PF08282">
    <property type="entry name" value="Hydrolase_3"/>
    <property type="match status" value="1"/>
</dbReference>
<evidence type="ECO:0000313" key="1">
    <source>
        <dbReference type="EMBL" id="GJM54947.1"/>
    </source>
</evidence>
<dbReference type="InterPro" id="IPR006379">
    <property type="entry name" value="HAD-SF_hydro_IIB"/>
</dbReference>
<accession>A0AAV5B1D3</accession>
<dbReference type="InterPro" id="IPR023214">
    <property type="entry name" value="HAD_sf"/>
</dbReference>
<dbReference type="EMBL" id="BQKC01000001">
    <property type="protein sequence ID" value="GJM54947.1"/>
    <property type="molecule type" value="Genomic_DNA"/>
</dbReference>
<protein>
    <submittedName>
        <fullName evidence="1">Phosphatase</fullName>
    </submittedName>
</protein>
<dbReference type="InterPro" id="IPR036412">
    <property type="entry name" value="HAD-like_sf"/>
</dbReference>
<organism evidence="1 2">
    <name type="scientific">Granulimonas faecalis</name>
    <dbReference type="NCBI Taxonomy" id="2894155"/>
    <lineage>
        <taxon>Bacteria</taxon>
        <taxon>Bacillati</taxon>
        <taxon>Actinomycetota</taxon>
        <taxon>Coriobacteriia</taxon>
        <taxon>Coriobacteriales</taxon>
        <taxon>Kribbibacteriaceae</taxon>
        <taxon>Granulimonas</taxon>
    </lineage>
</organism>
<evidence type="ECO:0000313" key="2">
    <source>
        <dbReference type="Proteomes" id="UP001055025"/>
    </source>
</evidence>
<dbReference type="Gene3D" id="3.30.1240.10">
    <property type="match status" value="1"/>
</dbReference>
<dbReference type="SUPFAM" id="SSF56784">
    <property type="entry name" value="HAD-like"/>
    <property type="match status" value="1"/>
</dbReference>
<dbReference type="Proteomes" id="UP001055025">
    <property type="component" value="Unassembled WGS sequence"/>
</dbReference>
<dbReference type="PANTHER" id="PTHR10000:SF8">
    <property type="entry name" value="HAD SUPERFAMILY HYDROLASE-LIKE, TYPE 3"/>
    <property type="match status" value="1"/>
</dbReference>
<comment type="caution">
    <text evidence="1">The sequence shown here is derived from an EMBL/GenBank/DDBJ whole genome shotgun (WGS) entry which is preliminary data.</text>
</comment>
<dbReference type="NCBIfam" id="TIGR01484">
    <property type="entry name" value="HAD-SF-IIB"/>
    <property type="match status" value="1"/>
</dbReference>
<dbReference type="AlphaFoldDB" id="A0AAV5B1D3"/>
<dbReference type="PANTHER" id="PTHR10000">
    <property type="entry name" value="PHOSPHOSERINE PHOSPHATASE"/>
    <property type="match status" value="1"/>
</dbReference>
<dbReference type="GO" id="GO:0000287">
    <property type="term" value="F:magnesium ion binding"/>
    <property type="evidence" value="ECO:0007669"/>
    <property type="project" value="TreeGrafter"/>
</dbReference>
<keyword evidence="2" id="KW-1185">Reference proteome</keyword>
<dbReference type="GO" id="GO:0016791">
    <property type="term" value="F:phosphatase activity"/>
    <property type="evidence" value="ECO:0007669"/>
    <property type="project" value="TreeGrafter"/>
</dbReference>
<gene>
    <name evidence="1" type="ORF">ATOP_06020</name>
</gene>
<sequence length="284" mass="30137">MAHLHTPLVAFFDIDGTLIDSDPESYAKAQAPGATVEEQERVFLPTPAVREAVKEFVDAGNFAFLCSGRPPSGLALLMERVPFSGYVALAGALGEMEEKELFCHSVDAALMARVIEIFNECSVAALLEGTRGSMVFMPAGEHPAIDLSVPVTRSVEKTLAAIEDLSLVKAFWMAEENGRLAPRRAELAERFRISDLGVGGFELTVPEISKASGMADVLAALGTHGTVYGFGDSENDVTMLEAADVAVVMDNGVASVKELADVIAPPVFADGVATMLHRILAGEL</sequence>
<dbReference type="RefSeq" id="WP_251164057.1">
    <property type="nucleotide sequence ID" value="NZ_BQKC01000001.1"/>
</dbReference>